<feature type="domain" description="DUF6570" evidence="1">
    <location>
        <begin position="5"/>
        <end position="40"/>
    </location>
</feature>
<dbReference type="Proteomes" id="UP000707071">
    <property type="component" value="Unassembled WGS sequence"/>
</dbReference>
<comment type="caution">
    <text evidence="2">The sequence shown here is derived from an EMBL/GenBank/DDBJ whole genome shotgun (WGS) entry which is preliminary data.</text>
</comment>
<dbReference type="Pfam" id="PF20209">
    <property type="entry name" value="DUF6570"/>
    <property type="match status" value="1"/>
</dbReference>
<name>A0A9P7QGL9_9HYPO</name>
<sequence>MINQFRTQLHVRRLVVRQWLRHLEANQSGYGDITIDEEVLSRLPDNGDVNAELQTEDVNAVDLGELIPEIENDAPRRL</sequence>
<reference evidence="2 3" key="1">
    <citation type="journal article" date="2020" name="bioRxiv">
        <title>Whole genome comparisons of ergot fungi reveals the divergence and evolution of species within the genus Claviceps are the result of varying mechanisms driving genome evolution and host range expansion.</title>
        <authorList>
            <person name="Wyka S.A."/>
            <person name="Mondo S.J."/>
            <person name="Liu M."/>
            <person name="Dettman J."/>
            <person name="Nalam V."/>
            <person name="Broders K.D."/>
        </authorList>
    </citation>
    <scope>NUCLEOTIDE SEQUENCE [LARGE SCALE GENOMIC DNA]</scope>
    <source>
        <strain evidence="2 3">Clav52</strain>
    </source>
</reference>
<dbReference type="EMBL" id="SRRH01000183">
    <property type="protein sequence ID" value="KAG6295854.1"/>
    <property type="molecule type" value="Genomic_DNA"/>
</dbReference>
<proteinExistence type="predicted"/>
<organism evidence="2 3">
    <name type="scientific">Claviceps aff. purpurea</name>
    <dbReference type="NCBI Taxonomy" id="1967640"/>
    <lineage>
        <taxon>Eukaryota</taxon>
        <taxon>Fungi</taxon>
        <taxon>Dikarya</taxon>
        <taxon>Ascomycota</taxon>
        <taxon>Pezizomycotina</taxon>
        <taxon>Sordariomycetes</taxon>
        <taxon>Hypocreomycetidae</taxon>
        <taxon>Hypocreales</taxon>
        <taxon>Clavicipitaceae</taxon>
        <taxon>Claviceps</taxon>
    </lineage>
</organism>
<protein>
    <recommendedName>
        <fullName evidence="1">DUF6570 domain-containing protein</fullName>
    </recommendedName>
</protein>
<evidence type="ECO:0000259" key="1">
    <source>
        <dbReference type="Pfam" id="PF20209"/>
    </source>
</evidence>
<keyword evidence="3" id="KW-1185">Reference proteome</keyword>
<evidence type="ECO:0000313" key="3">
    <source>
        <dbReference type="Proteomes" id="UP000707071"/>
    </source>
</evidence>
<dbReference type="AlphaFoldDB" id="A0A9P7QGL9"/>
<gene>
    <name evidence="2" type="ORF">E4U09_001993</name>
</gene>
<accession>A0A9P7QGL9</accession>
<evidence type="ECO:0000313" key="2">
    <source>
        <dbReference type="EMBL" id="KAG6295854.1"/>
    </source>
</evidence>
<dbReference type="InterPro" id="IPR046700">
    <property type="entry name" value="DUF6570"/>
</dbReference>